<protein>
    <recommendedName>
        <fullName evidence="3">Transcription initiation factor TFIID subunit 8</fullName>
    </recommendedName>
</protein>
<evidence type="ECO:0000256" key="4">
    <source>
        <dbReference type="ARBA" id="ARBA00023015"/>
    </source>
</evidence>
<dbReference type="Pfam" id="PF10406">
    <property type="entry name" value="TAF8_C"/>
    <property type="match status" value="1"/>
</dbReference>
<keyword evidence="6" id="KW-0539">Nucleus</keyword>
<dbReference type="Proteomes" id="UP000039046">
    <property type="component" value="Unassembled WGS sequence"/>
</dbReference>
<dbReference type="STRING" id="1531966.A0A0A1TBT7"/>
<dbReference type="InterPro" id="IPR009072">
    <property type="entry name" value="Histone-fold"/>
</dbReference>
<keyword evidence="5" id="KW-0804">Transcription</keyword>
<dbReference type="InterPro" id="IPR006565">
    <property type="entry name" value="BTP"/>
</dbReference>
<dbReference type="Pfam" id="PF07524">
    <property type="entry name" value="Bromo_TP"/>
    <property type="match status" value="1"/>
</dbReference>
<organism evidence="10 11">
    <name type="scientific">[Torrubiella] hemipterigena</name>
    <dbReference type="NCBI Taxonomy" id="1531966"/>
    <lineage>
        <taxon>Eukaryota</taxon>
        <taxon>Fungi</taxon>
        <taxon>Dikarya</taxon>
        <taxon>Ascomycota</taxon>
        <taxon>Pezizomycotina</taxon>
        <taxon>Sordariomycetes</taxon>
        <taxon>Hypocreomycetidae</taxon>
        <taxon>Hypocreales</taxon>
        <taxon>Clavicipitaceae</taxon>
        <taxon>Clavicipitaceae incertae sedis</taxon>
        <taxon>'Torrubiella' clade</taxon>
    </lineage>
</organism>
<evidence type="ECO:0000259" key="8">
    <source>
        <dbReference type="Pfam" id="PF07524"/>
    </source>
</evidence>
<feature type="domain" description="Transcription factor TFIID subunit 8 C-terminal" evidence="9">
    <location>
        <begin position="187"/>
        <end position="235"/>
    </location>
</feature>
<dbReference type="GO" id="GO:0006367">
    <property type="term" value="P:transcription initiation at RNA polymerase II promoter"/>
    <property type="evidence" value="ECO:0007669"/>
    <property type="project" value="TreeGrafter"/>
</dbReference>
<dbReference type="InterPro" id="IPR019473">
    <property type="entry name" value="TFIID_su8_C"/>
</dbReference>
<dbReference type="HOGENOM" id="CLU_026584_1_0_1"/>
<dbReference type="Gene3D" id="1.10.20.10">
    <property type="entry name" value="Histone, subunit A"/>
    <property type="match status" value="1"/>
</dbReference>
<sequence length="319" mass="36052">MGMAGTRTDNDGDLVMDIEAPGTSLPPQQYATTDERDKSLNLAMDDHATLSSIETEHIIARKHLERTILEVLYHDGFRSSTPQALDSFTAMVEAYLGTMIREIKDLANTSRREYAIPSDFETVLRRFNLPVSSLAPHLLDPRSNPSKRHYREGPGESEATLAQFTGTPLHFLGRELSGRVDKTSKHYIPSSFPDFPSQHTYKFTSEDDGRERNTQKIREEAAENAQQGEEALRRLVRASKMRKQKEVKMLAEGDDQGRERFRLWQAAMKGAISDRVNQNGNKGSEISDHSMIVNGDSIFARKDTSRHTDRPSLIHNPKK</sequence>
<feature type="domain" description="Bromodomain associated" evidence="8">
    <location>
        <begin position="60"/>
        <end position="132"/>
    </location>
</feature>
<evidence type="ECO:0000259" key="9">
    <source>
        <dbReference type="Pfam" id="PF10406"/>
    </source>
</evidence>
<comment type="subcellular location">
    <subcellularLocation>
        <location evidence="1">Nucleus</location>
    </subcellularLocation>
</comment>
<feature type="region of interest" description="Disordered" evidence="7">
    <location>
        <begin position="299"/>
        <end position="319"/>
    </location>
</feature>
<feature type="region of interest" description="Disordered" evidence="7">
    <location>
        <begin position="1"/>
        <end position="30"/>
    </location>
</feature>
<dbReference type="CDD" id="cd08049">
    <property type="entry name" value="TAF8"/>
    <property type="match status" value="1"/>
</dbReference>
<comment type="similarity">
    <text evidence="2">Belongs to the TAF8 family.</text>
</comment>
<dbReference type="OrthoDB" id="2193813at2759"/>
<feature type="region of interest" description="Disordered" evidence="7">
    <location>
        <begin position="138"/>
        <end position="157"/>
    </location>
</feature>
<dbReference type="EMBL" id="CDHN01000004">
    <property type="protein sequence ID" value="CEJ92214.1"/>
    <property type="molecule type" value="Genomic_DNA"/>
</dbReference>
<feature type="compositionally biased region" description="Basic and acidic residues" evidence="7">
    <location>
        <begin position="299"/>
        <end position="312"/>
    </location>
</feature>
<evidence type="ECO:0000256" key="6">
    <source>
        <dbReference type="ARBA" id="ARBA00023242"/>
    </source>
</evidence>
<dbReference type="CDD" id="cd00076">
    <property type="entry name" value="HFD_SF"/>
    <property type="match status" value="1"/>
</dbReference>
<evidence type="ECO:0000256" key="1">
    <source>
        <dbReference type="ARBA" id="ARBA00004123"/>
    </source>
</evidence>
<evidence type="ECO:0000256" key="7">
    <source>
        <dbReference type="SAM" id="MobiDB-lite"/>
    </source>
</evidence>
<gene>
    <name evidence="10" type="ORF">VHEMI07876</name>
</gene>
<dbReference type="PANTHER" id="PTHR46469">
    <property type="entry name" value="TRANSCRIPTION INITIATION FACTOR TFIID SUBUNIT 8"/>
    <property type="match status" value="1"/>
</dbReference>
<keyword evidence="4" id="KW-0805">Transcription regulation</keyword>
<keyword evidence="11" id="KW-1185">Reference proteome</keyword>
<reference evidence="10 11" key="1">
    <citation type="journal article" date="2015" name="Genome Announc.">
        <title>Draft Genome Sequence and Gene Annotation of the Entomopathogenic Fungus Verticillium hemipterigenum.</title>
        <authorList>
            <person name="Horn F."/>
            <person name="Habel A."/>
            <person name="Scharf D.H."/>
            <person name="Dworschak J."/>
            <person name="Brakhage A.A."/>
            <person name="Guthke R."/>
            <person name="Hertweck C."/>
            <person name="Linde J."/>
        </authorList>
    </citation>
    <scope>NUCLEOTIDE SEQUENCE [LARGE SCALE GENOMIC DNA]</scope>
</reference>
<accession>A0A0A1TBT7</accession>
<evidence type="ECO:0000313" key="11">
    <source>
        <dbReference type="Proteomes" id="UP000039046"/>
    </source>
</evidence>
<dbReference type="InterPro" id="IPR037818">
    <property type="entry name" value="TAF8"/>
</dbReference>
<evidence type="ECO:0000256" key="5">
    <source>
        <dbReference type="ARBA" id="ARBA00023163"/>
    </source>
</evidence>
<proteinExistence type="inferred from homology"/>
<evidence type="ECO:0000256" key="2">
    <source>
        <dbReference type="ARBA" id="ARBA00008767"/>
    </source>
</evidence>
<dbReference type="GO" id="GO:0005669">
    <property type="term" value="C:transcription factor TFIID complex"/>
    <property type="evidence" value="ECO:0007669"/>
    <property type="project" value="InterPro"/>
</dbReference>
<dbReference type="PANTHER" id="PTHR46469:SF1">
    <property type="entry name" value="TRANSCRIPTION INITIATION FACTOR TFIID SUBUNIT 8"/>
    <property type="match status" value="1"/>
</dbReference>
<dbReference type="AlphaFoldDB" id="A0A0A1TBT7"/>
<name>A0A0A1TBT7_9HYPO</name>
<dbReference type="GO" id="GO:0046982">
    <property type="term" value="F:protein heterodimerization activity"/>
    <property type="evidence" value="ECO:0007669"/>
    <property type="project" value="InterPro"/>
</dbReference>
<evidence type="ECO:0000313" key="10">
    <source>
        <dbReference type="EMBL" id="CEJ92214.1"/>
    </source>
</evidence>
<evidence type="ECO:0000256" key="3">
    <source>
        <dbReference type="ARBA" id="ARBA00017307"/>
    </source>
</evidence>
<feature type="region of interest" description="Disordered" evidence="7">
    <location>
        <begin position="189"/>
        <end position="213"/>
    </location>
</feature>
<feature type="compositionally biased region" description="Basic and acidic residues" evidence="7">
    <location>
        <begin position="204"/>
        <end position="213"/>
    </location>
</feature>